<dbReference type="PANTHER" id="PTHR46671:SF7">
    <property type="entry name" value="CORE-2_I-BRANCHING ENZYME"/>
    <property type="match status" value="1"/>
</dbReference>
<organism evidence="2 3">
    <name type="scientific">Pristionchus fissidentatus</name>
    <dbReference type="NCBI Taxonomy" id="1538716"/>
    <lineage>
        <taxon>Eukaryota</taxon>
        <taxon>Metazoa</taxon>
        <taxon>Ecdysozoa</taxon>
        <taxon>Nematoda</taxon>
        <taxon>Chromadorea</taxon>
        <taxon>Rhabditida</taxon>
        <taxon>Rhabditina</taxon>
        <taxon>Diplogasteromorpha</taxon>
        <taxon>Diplogasteroidea</taxon>
        <taxon>Neodiplogasteridae</taxon>
        <taxon>Pristionchus</taxon>
    </lineage>
</organism>
<evidence type="ECO:0000313" key="3">
    <source>
        <dbReference type="Proteomes" id="UP001432322"/>
    </source>
</evidence>
<accession>A0AAV5WWM1</accession>
<comment type="caution">
    <text evidence="2">The sequence shown here is derived from an EMBL/GenBank/DDBJ whole genome shotgun (WGS) entry which is preliminary data.</text>
</comment>
<evidence type="ECO:0000313" key="2">
    <source>
        <dbReference type="EMBL" id="GMT33999.1"/>
    </source>
</evidence>
<keyword evidence="1" id="KW-0472">Membrane</keyword>
<protein>
    <submittedName>
        <fullName evidence="2">Uncharacterized protein</fullName>
    </submittedName>
</protein>
<dbReference type="PANTHER" id="PTHR46671">
    <property type="entry name" value="PROTEIN CBG11221"/>
    <property type="match status" value="1"/>
</dbReference>
<name>A0AAV5WWM1_9BILA</name>
<feature type="transmembrane region" description="Helical" evidence="1">
    <location>
        <begin position="20"/>
        <end position="40"/>
    </location>
</feature>
<keyword evidence="3" id="KW-1185">Reference proteome</keyword>
<dbReference type="AlphaFoldDB" id="A0AAV5WWM1"/>
<feature type="non-terminal residue" evidence="2">
    <location>
        <position position="1"/>
    </location>
</feature>
<keyword evidence="1" id="KW-0812">Transmembrane</keyword>
<feature type="non-terminal residue" evidence="2">
    <location>
        <position position="150"/>
    </location>
</feature>
<reference evidence="2" key="1">
    <citation type="submission" date="2023-10" db="EMBL/GenBank/DDBJ databases">
        <title>Genome assembly of Pristionchus species.</title>
        <authorList>
            <person name="Yoshida K."/>
            <person name="Sommer R.J."/>
        </authorList>
    </citation>
    <scope>NUCLEOTIDE SEQUENCE</scope>
    <source>
        <strain evidence="2">RS5133</strain>
    </source>
</reference>
<dbReference type="Proteomes" id="UP001432322">
    <property type="component" value="Unassembled WGS sequence"/>
</dbReference>
<keyword evidence="1" id="KW-1133">Transmembrane helix</keyword>
<dbReference type="EMBL" id="BTSY01000006">
    <property type="protein sequence ID" value="GMT33999.1"/>
    <property type="molecule type" value="Genomic_DNA"/>
</dbReference>
<evidence type="ECO:0000256" key="1">
    <source>
        <dbReference type="SAM" id="Phobius"/>
    </source>
</evidence>
<gene>
    <name evidence="2" type="ORF">PFISCL1PPCAC_25296</name>
</gene>
<proteinExistence type="predicted"/>
<sequence>ANIMAIREYKSFLRPKLQHFIVSVITISVITFILHTVWHYRNLPNLYAYKIGRAYGSSSQLSHDIDCDRIFSGDVNYTKEVALHRTSLRNETLDMTCEAINNRFSAAPSYNDVFPIAHAKIIYQDYQFLEQQMWNSYTINNWYCFAMDSK</sequence>